<organism evidence="2 4">
    <name type="scientific">Gemella sanguinis</name>
    <dbReference type="NCBI Taxonomy" id="84135"/>
    <lineage>
        <taxon>Bacteria</taxon>
        <taxon>Bacillati</taxon>
        <taxon>Bacillota</taxon>
        <taxon>Bacilli</taxon>
        <taxon>Bacillales</taxon>
        <taxon>Gemellaceae</taxon>
        <taxon>Gemella</taxon>
    </lineage>
</organism>
<sequence length="196" mass="22703">MEGIQNKVTELEQLEANNDELIKEIDNRINNAAKELEAIQSKNSATLSISDKVDLKTKETKAITKINTLRATKEDIQKEFKDQRKELIMELSELREFFTKEENEFLSRKTSLLDEVIEHAAKYANKKLTELQKDGKEKTQTIEPLKAKVNSYLKEIEDIPLIESECAPYSPYAFTYAQKQLETACQELVRTFCEYN</sequence>
<evidence type="ECO:0000313" key="3">
    <source>
        <dbReference type="EMBL" id="QGS07180.1"/>
    </source>
</evidence>
<dbReference type="STRING" id="84135.GCA_001052115_01003"/>
<feature type="coiled-coil region" evidence="1">
    <location>
        <begin position="4"/>
        <end position="42"/>
    </location>
</feature>
<evidence type="ECO:0000313" key="4">
    <source>
        <dbReference type="Proteomes" id="UP000235670"/>
    </source>
</evidence>
<proteinExistence type="predicted"/>
<dbReference type="EMBL" id="CP046313">
    <property type="protein sequence ID" value="QGS07180.1"/>
    <property type="molecule type" value="Genomic_DNA"/>
</dbReference>
<dbReference type="EMBL" id="PNGT01000001">
    <property type="protein sequence ID" value="PMC53036.1"/>
    <property type="molecule type" value="Genomic_DNA"/>
</dbReference>
<keyword evidence="1" id="KW-0175">Coiled coil</keyword>
<gene>
    <name evidence="2" type="ORF">CJ218_00375</name>
    <name evidence="3" type="ORF">FOC50_02210</name>
</gene>
<dbReference type="AlphaFoldDB" id="A0A2N6SGG9"/>
<evidence type="ECO:0000256" key="1">
    <source>
        <dbReference type="SAM" id="Coils"/>
    </source>
</evidence>
<reference evidence="2 4" key="1">
    <citation type="submission" date="2017-09" db="EMBL/GenBank/DDBJ databases">
        <title>Bacterial strain isolated from the female urinary microbiota.</title>
        <authorList>
            <person name="Thomas-White K."/>
            <person name="Kumar N."/>
            <person name="Forster S."/>
            <person name="Putonti C."/>
            <person name="Lawley T."/>
            <person name="Wolfe A.J."/>
        </authorList>
    </citation>
    <scope>NUCLEOTIDE SEQUENCE [LARGE SCALE GENOMIC DNA]</scope>
    <source>
        <strain evidence="2 4">UMB0186</strain>
    </source>
</reference>
<protein>
    <submittedName>
        <fullName evidence="2">Uncharacterized protein</fullName>
    </submittedName>
</protein>
<accession>A0A2N6SGG9</accession>
<reference evidence="3 5" key="2">
    <citation type="submission" date="2019-11" db="EMBL/GenBank/DDBJ databases">
        <title>FDA dAtabase for Regulatory Grade micrObial Sequences (FDA-ARGOS): Supporting development and validation of Infectious Disease Dx tests.</title>
        <authorList>
            <person name="Turner S."/>
            <person name="Byrd R."/>
            <person name="Tallon L."/>
            <person name="Sadzewicz L."/>
            <person name="Vavikolanu K."/>
            <person name="Mehta A."/>
            <person name="Aluvathingal J."/>
            <person name="Nadendla S."/>
            <person name="Myers T."/>
            <person name="Yan Y."/>
            <person name="Sichtig H."/>
        </authorList>
    </citation>
    <scope>NUCLEOTIDE SEQUENCE [LARGE SCALE GENOMIC DNA]</scope>
    <source>
        <strain evidence="3 5">FDAARGOS_742</strain>
    </source>
</reference>
<evidence type="ECO:0000313" key="2">
    <source>
        <dbReference type="EMBL" id="PMC53036.1"/>
    </source>
</evidence>
<dbReference type="Proteomes" id="UP000427636">
    <property type="component" value="Chromosome"/>
</dbReference>
<dbReference type="Proteomes" id="UP000235670">
    <property type="component" value="Unassembled WGS sequence"/>
</dbReference>
<name>A0A2N6SGG9_9BACL</name>
<evidence type="ECO:0000313" key="5">
    <source>
        <dbReference type="Proteomes" id="UP000427636"/>
    </source>
</evidence>
<dbReference type="RefSeq" id="WP_006364788.1">
    <property type="nucleotide sequence ID" value="NZ_CP046313.1"/>
</dbReference>
<keyword evidence="5" id="KW-1185">Reference proteome</keyword>
<dbReference type="GeneID" id="84802068"/>